<feature type="domain" description="Ig-like" evidence="11">
    <location>
        <begin position="117"/>
        <end position="238"/>
    </location>
</feature>
<dbReference type="Gene3D" id="2.60.40.10">
    <property type="entry name" value="Immunoglobulins"/>
    <property type="match status" value="3"/>
</dbReference>
<dbReference type="GO" id="GO:0009986">
    <property type="term" value="C:cell surface"/>
    <property type="evidence" value="ECO:0007669"/>
    <property type="project" value="TreeGrafter"/>
</dbReference>
<dbReference type="AlphaFoldDB" id="A0AAY4B6D8"/>
<keyword evidence="7" id="KW-0325">Glycoprotein</keyword>
<feature type="chain" id="PRO_5044214315" description="Ig-like domain-containing protein" evidence="10">
    <location>
        <begin position="25"/>
        <end position="368"/>
    </location>
</feature>
<evidence type="ECO:0000256" key="5">
    <source>
        <dbReference type="ARBA" id="ARBA00023136"/>
    </source>
</evidence>
<dbReference type="PANTHER" id="PTHR46841:SF4">
    <property type="entry name" value="SC:D189"/>
    <property type="match status" value="1"/>
</dbReference>
<dbReference type="GeneID" id="114790649"/>
<evidence type="ECO:0000256" key="6">
    <source>
        <dbReference type="ARBA" id="ARBA00023157"/>
    </source>
</evidence>
<dbReference type="InterPro" id="IPR013106">
    <property type="entry name" value="Ig_V-set"/>
</dbReference>
<evidence type="ECO:0000256" key="9">
    <source>
        <dbReference type="SAM" id="Phobius"/>
    </source>
</evidence>
<keyword evidence="3 10" id="KW-0732">Signal</keyword>
<evidence type="ECO:0000256" key="10">
    <source>
        <dbReference type="SAM" id="SignalP"/>
    </source>
</evidence>
<feature type="domain" description="Ig-like" evidence="11">
    <location>
        <begin position="245"/>
        <end position="331"/>
    </location>
</feature>
<reference evidence="12" key="2">
    <citation type="submission" date="2025-08" db="UniProtKB">
        <authorList>
            <consortium name="Ensembl"/>
        </authorList>
    </citation>
    <scope>IDENTIFICATION</scope>
</reference>
<dbReference type="RefSeq" id="XP_028836711.1">
    <property type="nucleotide sequence ID" value="XM_028980878.1"/>
</dbReference>
<evidence type="ECO:0000256" key="3">
    <source>
        <dbReference type="ARBA" id="ARBA00022729"/>
    </source>
</evidence>
<keyword evidence="4 9" id="KW-1133">Transmembrane helix</keyword>
<evidence type="ECO:0000256" key="7">
    <source>
        <dbReference type="ARBA" id="ARBA00023180"/>
    </source>
</evidence>
<dbReference type="Proteomes" id="UP000694580">
    <property type="component" value="Chromosome 5"/>
</dbReference>
<evidence type="ECO:0000259" key="11">
    <source>
        <dbReference type="PROSITE" id="PS50835"/>
    </source>
</evidence>
<keyword evidence="5 9" id="KW-0472">Membrane</keyword>
<dbReference type="GO" id="GO:0043025">
    <property type="term" value="C:neuronal cell body"/>
    <property type="evidence" value="ECO:0007669"/>
    <property type="project" value="TreeGrafter"/>
</dbReference>
<dbReference type="InterPro" id="IPR047164">
    <property type="entry name" value="OX2G-like"/>
</dbReference>
<evidence type="ECO:0000256" key="8">
    <source>
        <dbReference type="ARBA" id="ARBA00023319"/>
    </source>
</evidence>
<dbReference type="GO" id="GO:0030424">
    <property type="term" value="C:axon"/>
    <property type="evidence" value="ECO:0007669"/>
    <property type="project" value="TreeGrafter"/>
</dbReference>
<dbReference type="InterPro" id="IPR036179">
    <property type="entry name" value="Ig-like_dom_sf"/>
</dbReference>
<accession>A0AAY4B6D8</accession>
<keyword evidence="13" id="KW-1185">Reference proteome</keyword>
<dbReference type="GO" id="GO:0016020">
    <property type="term" value="C:membrane"/>
    <property type="evidence" value="ECO:0007669"/>
    <property type="project" value="UniProtKB-SubCell"/>
</dbReference>
<dbReference type="InterPro" id="IPR003599">
    <property type="entry name" value="Ig_sub"/>
</dbReference>
<evidence type="ECO:0000313" key="13">
    <source>
        <dbReference type="Proteomes" id="UP000694580"/>
    </source>
</evidence>
<dbReference type="GO" id="GO:0098632">
    <property type="term" value="F:cell-cell adhesion mediator activity"/>
    <property type="evidence" value="ECO:0007669"/>
    <property type="project" value="InterPro"/>
</dbReference>
<dbReference type="Ensembl" id="ENSDCDT00010017549.1">
    <property type="protein sequence ID" value="ENSDCDP00010016538.1"/>
    <property type="gene ID" value="ENSDCDG00010007620.1"/>
</dbReference>
<dbReference type="Pfam" id="PF07686">
    <property type="entry name" value="V-set"/>
    <property type="match status" value="1"/>
</dbReference>
<name>A0AAY4B6D8_9TELE</name>
<evidence type="ECO:0000256" key="2">
    <source>
        <dbReference type="ARBA" id="ARBA00022692"/>
    </source>
</evidence>
<comment type="subcellular location">
    <subcellularLocation>
        <location evidence="1">Membrane</location>
        <topology evidence="1">Single-pass membrane protein</topology>
    </subcellularLocation>
</comment>
<dbReference type="InterPro" id="IPR013783">
    <property type="entry name" value="Ig-like_fold"/>
</dbReference>
<evidence type="ECO:0000313" key="12">
    <source>
        <dbReference type="Ensembl" id="ENSDCDP00010016538.1"/>
    </source>
</evidence>
<keyword evidence="6" id="KW-1015">Disulfide bond</keyword>
<keyword evidence="2 9" id="KW-0812">Transmembrane</keyword>
<dbReference type="InterPro" id="IPR007110">
    <property type="entry name" value="Ig-like_dom"/>
</dbReference>
<dbReference type="SUPFAM" id="SSF48726">
    <property type="entry name" value="Immunoglobulin"/>
    <property type="match status" value="3"/>
</dbReference>
<dbReference type="GO" id="GO:0034113">
    <property type="term" value="P:heterotypic cell-cell adhesion"/>
    <property type="evidence" value="ECO:0007669"/>
    <property type="project" value="TreeGrafter"/>
</dbReference>
<feature type="signal peptide" evidence="10">
    <location>
        <begin position="1"/>
        <end position="24"/>
    </location>
</feature>
<gene>
    <name evidence="12" type="primary">LOC114790649</name>
</gene>
<dbReference type="GeneTree" id="ENSGT00940000164706"/>
<evidence type="ECO:0000256" key="1">
    <source>
        <dbReference type="ARBA" id="ARBA00004167"/>
    </source>
</evidence>
<protein>
    <recommendedName>
        <fullName evidence="11">Ig-like domain-containing protein</fullName>
    </recommendedName>
</protein>
<organism evidence="12 13">
    <name type="scientific">Denticeps clupeoides</name>
    <name type="common">denticle herring</name>
    <dbReference type="NCBI Taxonomy" id="299321"/>
    <lineage>
        <taxon>Eukaryota</taxon>
        <taxon>Metazoa</taxon>
        <taxon>Chordata</taxon>
        <taxon>Craniata</taxon>
        <taxon>Vertebrata</taxon>
        <taxon>Euteleostomi</taxon>
        <taxon>Actinopterygii</taxon>
        <taxon>Neopterygii</taxon>
        <taxon>Teleostei</taxon>
        <taxon>Clupei</taxon>
        <taxon>Clupeiformes</taxon>
        <taxon>Denticipitoidei</taxon>
        <taxon>Denticipitidae</taxon>
        <taxon>Denticeps</taxon>
    </lineage>
</organism>
<proteinExistence type="predicted"/>
<dbReference type="PANTHER" id="PTHR46841">
    <property type="entry name" value="OX-2 MEMBRANE GLYCOPROTEIN"/>
    <property type="match status" value="1"/>
</dbReference>
<dbReference type="SMART" id="SM00409">
    <property type="entry name" value="IG"/>
    <property type="match status" value="2"/>
</dbReference>
<reference evidence="12 13" key="1">
    <citation type="submission" date="2020-06" db="EMBL/GenBank/DDBJ databases">
        <authorList>
            <consortium name="Wellcome Sanger Institute Data Sharing"/>
        </authorList>
    </citation>
    <scope>NUCLEOTIDE SEQUENCE [LARGE SCALE GENOMIC DNA]</scope>
</reference>
<reference evidence="12" key="3">
    <citation type="submission" date="2025-09" db="UniProtKB">
        <authorList>
            <consortium name="Ensembl"/>
        </authorList>
    </citation>
    <scope>IDENTIFICATION</scope>
</reference>
<feature type="transmembrane region" description="Helical" evidence="9">
    <location>
        <begin position="340"/>
        <end position="361"/>
    </location>
</feature>
<sequence length="368" mass="39987">MCQTLLHHCLRLCLLLMLVSRLEGEVVAPSHVHAVAGLPFIMGCNVTIASGQSLKQVRWQDSHGRTILSYLASTPSTVTGVGRVELATFHSHTSAITIKRATLQDEGCYHCIFDIYPTGAQEGKTCLSVTARVDLEGNKTVVSGTSASLSCKYGLAERVRQVLWSKTAEQGDTTTVASFIRHSRPVIQDAYQGHVSLSRSLGETRLFLKPVSTEDEGCYTCEFHTYPDGAKSATACISVYVLPKPEVSHVPVSPGIVEVNCTTVSRPASEITWNVEGDNRTVGPSVSSYFEQGDGTTLVIGTILVQERLFEDKTIKCLVRHQGLESRLAVAVNKIRRTHIILIIMVCVAVLLLLCLCVCLCKCSSCCS</sequence>
<dbReference type="GO" id="GO:0150079">
    <property type="term" value="P:negative regulation of neuroinflammatory response"/>
    <property type="evidence" value="ECO:0007669"/>
    <property type="project" value="TreeGrafter"/>
</dbReference>
<dbReference type="PROSITE" id="PS50835">
    <property type="entry name" value="IG_LIKE"/>
    <property type="match status" value="2"/>
</dbReference>
<keyword evidence="8" id="KW-0393">Immunoglobulin domain</keyword>
<evidence type="ECO:0000256" key="4">
    <source>
        <dbReference type="ARBA" id="ARBA00022989"/>
    </source>
</evidence>